<gene>
    <name evidence="2" type="ORF">RchiOBHm_Chr1g0325921</name>
</gene>
<evidence type="ECO:0000313" key="3">
    <source>
        <dbReference type="Proteomes" id="UP000238479"/>
    </source>
</evidence>
<feature type="chain" id="PRO_5015103918" evidence="1">
    <location>
        <begin position="27"/>
        <end position="94"/>
    </location>
</feature>
<name>A0A2P6SA36_ROSCH</name>
<feature type="signal peptide" evidence="1">
    <location>
        <begin position="1"/>
        <end position="26"/>
    </location>
</feature>
<sequence>MALRWFLLLNLICSILLLVDVTHLAAQDTRKAYVVYMGDKPKNGVPILPDLHMNMLQDLTTATLILHMKCFFFTATREVSMDLLQCSQSKKHKK</sequence>
<protein>
    <submittedName>
        <fullName evidence="2">Uncharacterized protein</fullName>
    </submittedName>
</protein>
<evidence type="ECO:0000256" key="1">
    <source>
        <dbReference type="SAM" id="SignalP"/>
    </source>
</evidence>
<dbReference type="AlphaFoldDB" id="A0A2P6SA36"/>
<keyword evidence="1" id="KW-0732">Signal</keyword>
<evidence type="ECO:0000313" key="2">
    <source>
        <dbReference type="EMBL" id="PRQ55560.1"/>
    </source>
</evidence>
<comment type="caution">
    <text evidence="2">The sequence shown here is derived from an EMBL/GenBank/DDBJ whole genome shotgun (WGS) entry which is preliminary data.</text>
</comment>
<reference evidence="2 3" key="1">
    <citation type="journal article" date="2018" name="Nat. Genet.">
        <title>The Rosa genome provides new insights in the design of modern roses.</title>
        <authorList>
            <person name="Bendahmane M."/>
        </authorList>
    </citation>
    <scope>NUCLEOTIDE SEQUENCE [LARGE SCALE GENOMIC DNA]</scope>
    <source>
        <strain evidence="3">cv. Old Blush</strain>
    </source>
</reference>
<proteinExistence type="predicted"/>
<accession>A0A2P6SA36</accession>
<dbReference type="Proteomes" id="UP000238479">
    <property type="component" value="Chromosome 1"/>
</dbReference>
<organism evidence="2 3">
    <name type="scientific">Rosa chinensis</name>
    <name type="common">China rose</name>
    <dbReference type="NCBI Taxonomy" id="74649"/>
    <lineage>
        <taxon>Eukaryota</taxon>
        <taxon>Viridiplantae</taxon>
        <taxon>Streptophyta</taxon>
        <taxon>Embryophyta</taxon>
        <taxon>Tracheophyta</taxon>
        <taxon>Spermatophyta</taxon>
        <taxon>Magnoliopsida</taxon>
        <taxon>eudicotyledons</taxon>
        <taxon>Gunneridae</taxon>
        <taxon>Pentapetalae</taxon>
        <taxon>rosids</taxon>
        <taxon>fabids</taxon>
        <taxon>Rosales</taxon>
        <taxon>Rosaceae</taxon>
        <taxon>Rosoideae</taxon>
        <taxon>Rosoideae incertae sedis</taxon>
        <taxon>Rosa</taxon>
    </lineage>
</organism>
<keyword evidence="3" id="KW-1185">Reference proteome</keyword>
<dbReference type="Gramene" id="PRQ55560">
    <property type="protein sequence ID" value="PRQ55560"/>
    <property type="gene ID" value="RchiOBHm_Chr1g0325921"/>
</dbReference>
<dbReference type="EMBL" id="PDCK01000039">
    <property type="protein sequence ID" value="PRQ55560.1"/>
    <property type="molecule type" value="Genomic_DNA"/>
</dbReference>